<evidence type="ECO:0000256" key="5">
    <source>
        <dbReference type="ARBA" id="ARBA00022801"/>
    </source>
</evidence>
<protein>
    <recommendedName>
        <fullName evidence="9">Inositol-1-monophosphatase</fullName>
        <ecNumber evidence="9">3.1.3.25</ecNumber>
    </recommendedName>
</protein>
<keyword evidence="4 8" id="KW-0479">Metal-binding</keyword>
<dbReference type="InterPro" id="IPR000760">
    <property type="entry name" value="Inositol_monophosphatase-like"/>
</dbReference>
<feature type="binding site" evidence="8">
    <location>
        <position position="85"/>
    </location>
    <ligand>
        <name>Mg(2+)</name>
        <dbReference type="ChEBI" id="CHEBI:18420"/>
        <label>1</label>
        <note>catalytic</note>
    </ligand>
</feature>
<dbReference type="PANTHER" id="PTHR20854:SF4">
    <property type="entry name" value="INOSITOL-1-MONOPHOSPHATASE-RELATED"/>
    <property type="match status" value="1"/>
</dbReference>
<dbReference type="GO" id="GO:0008934">
    <property type="term" value="F:inositol monophosphate 1-phosphatase activity"/>
    <property type="evidence" value="ECO:0007669"/>
    <property type="project" value="InterPro"/>
</dbReference>
<dbReference type="InterPro" id="IPR033942">
    <property type="entry name" value="IMPase"/>
</dbReference>
<feature type="binding site" evidence="8">
    <location>
        <position position="84"/>
    </location>
    <ligand>
        <name>Mg(2+)</name>
        <dbReference type="ChEBI" id="CHEBI:18420"/>
        <label>1</label>
        <note>catalytic</note>
    </ligand>
</feature>
<dbReference type="PROSITE" id="PS00629">
    <property type="entry name" value="IMP_1"/>
    <property type="match status" value="1"/>
</dbReference>
<evidence type="ECO:0000256" key="1">
    <source>
        <dbReference type="ARBA" id="ARBA00001033"/>
    </source>
</evidence>
<evidence type="ECO:0000313" key="10">
    <source>
        <dbReference type="EMBL" id="AAR38239.1"/>
    </source>
</evidence>
<dbReference type="AlphaFoldDB" id="Q6SFH8"/>
<evidence type="ECO:0000256" key="9">
    <source>
        <dbReference type="RuleBase" id="RU364068"/>
    </source>
</evidence>
<name>Q6SFH8_9BACT</name>
<feature type="binding site" evidence="8">
    <location>
        <position position="82"/>
    </location>
    <ligand>
        <name>Mg(2+)</name>
        <dbReference type="ChEBI" id="CHEBI:18420"/>
        <label>1</label>
        <note>catalytic</note>
    </ligand>
</feature>
<dbReference type="FunFam" id="3.30.540.10:FF:000013">
    <property type="entry name" value="Inositol-1-monophosphatase"/>
    <property type="match status" value="1"/>
</dbReference>
<dbReference type="PRINTS" id="PR01959">
    <property type="entry name" value="SBIMPHPHTASE"/>
</dbReference>
<gene>
    <name evidence="10" type="primary">suhB</name>
    <name evidence="10" type="ORF">MBMO_EBAC000-36A07.84</name>
</gene>
<dbReference type="PROSITE" id="PS00630">
    <property type="entry name" value="IMP_2"/>
    <property type="match status" value="1"/>
</dbReference>
<dbReference type="Gene3D" id="3.40.190.80">
    <property type="match status" value="1"/>
</dbReference>
<dbReference type="PRINTS" id="PR00377">
    <property type="entry name" value="IMPHPHTASES"/>
</dbReference>
<evidence type="ECO:0000256" key="2">
    <source>
        <dbReference type="ARBA" id="ARBA00001946"/>
    </source>
</evidence>
<feature type="binding site" evidence="8">
    <location>
        <position position="67"/>
    </location>
    <ligand>
        <name>Mg(2+)</name>
        <dbReference type="ChEBI" id="CHEBI:18420"/>
        <label>1</label>
        <note>catalytic</note>
    </ligand>
</feature>
<evidence type="ECO:0000256" key="8">
    <source>
        <dbReference type="PIRSR" id="PIRSR600760-2"/>
    </source>
</evidence>
<dbReference type="GO" id="GO:0046854">
    <property type="term" value="P:phosphatidylinositol phosphate biosynthetic process"/>
    <property type="evidence" value="ECO:0007669"/>
    <property type="project" value="InterPro"/>
</dbReference>
<dbReference type="GO" id="GO:0007165">
    <property type="term" value="P:signal transduction"/>
    <property type="evidence" value="ECO:0007669"/>
    <property type="project" value="TreeGrafter"/>
</dbReference>
<dbReference type="EMBL" id="AY458647">
    <property type="protein sequence ID" value="AAR38239.1"/>
    <property type="molecule type" value="Genomic_DNA"/>
</dbReference>
<keyword evidence="6 8" id="KW-0460">Magnesium</keyword>
<organism evidence="10">
    <name type="scientific">uncultured marine bacterium 580</name>
    <dbReference type="NCBI Taxonomy" id="257400"/>
    <lineage>
        <taxon>Bacteria</taxon>
        <taxon>environmental samples</taxon>
    </lineage>
</organism>
<comment type="subunit">
    <text evidence="7">Homodimer. The rRNA transcription and antitermination complex (rrnTAC) consists of RNA polymerase (RNAP), NusA, NusB, NusE (rpsJ), NusG, SubB, ribosomal protein S4, DNA and precursor rRNA; S4 is more flexible than other subunits.</text>
</comment>
<comment type="catalytic activity">
    <reaction evidence="1 9">
        <text>a myo-inositol phosphate + H2O = myo-inositol + phosphate</text>
        <dbReference type="Rhea" id="RHEA:24056"/>
        <dbReference type="ChEBI" id="CHEBI:15377"/>
        <dbReference type="ChEBI" id="CHEBI:17268"/>
        <dbReference type="ChEBI" id="CHEBI:43474"/>
        <dbReference type="ChEBI" id="CHEBI:84139"/>
        <dbReference type="EC" id="3.1.3.25"/>
    </reaction>
</comment>
<evidence type="ECO:0000256" key="6">
    <source>
        <dbReference type="ARBA" id="ARBA00022842"/>
    </source>
</evidence>
<evidence type="ECO:0000256" key="7">
    <source>
        <dbReference type="ARBA" id="ARBA00063608"/>
    </source>
</evidence>
<evidence type="ECO:0000256" key="3">
    <source>
        <dbReference type="ARBA" id="ARBA00009759"/>
    </source>
</evidence>
<dbReference type="Pfam" id="PF00459">
    <property type="entry name" value="Inositol_P"/>
    <property type="match status" value="1"/>
</dbReference>
<dbReference type="CDD" id="cd01639">
    <property type="entry name" value="IMPase"/>
    <property type="match status" value="1"/>
</dbReference>
<dbReference type="SUPFAM" id="SSF56655">
    <property type="entry name" value="Carbohydrate phosphatase"/>
    <property type="match status" value="1"/>
</dbReference>
<comment type="similarity">
    <text evidence="3 9">Belongs to the inositol monophosphatase superfamily.</text>
</comment>
<reference evidence="10" key="2">
    <citation type="submission" date="2003-12" db="EMBL/GenBank/DDBJ databases">
        <title>Monterey Bay Coastal Ocean Microbial Observatory environmental clone sequencing.</title>
        <authorList>
            <person name="DeLong E.F."/>
        </authorList>
    </citation>
    <scope>NUCLEOTIDE SEQUENCE</scope>
</reference>
<dbReference type="PANTHER" id="PTHR20854">
    <property type="entry name" value="INOSITOL MONOPHOSPHATASE"/>
    <property type="match status" value="1"/>
</dbReference>
<keyword evidence="5 9" id="KW-0378">Hydrolase</keyword>
<feature type="binding site" evidence="8">
    <location>
        <position position="210"/>
    </location>
    <ligand>
        <name>Mg(2+)</name>
        <dbReference type="ChEBI" id="CHEBI:18420"/>
        <label>1</label>
        <note>catalytic</note>
    </ligand>
</feature>
<dbReference type="InterPro" id="IPR020550">
    <property type="entry name" value="Inositol_monophosphatase_CS"/>
</dbReference>
<reference evidence="10" key="1">
    <citation type="submission" date="2003-11" db="EMBL/GenBank/DDBJ databases">
        <authorList>
            <person name="Heidelberg J.F."/>
            <person name="Eisen J.A."/>
            <person name="Nelson W.C."/>
            <person name="DeLong E.F."/>
        </authorList>
    </citation>
    <scope>NUCLEOTIDE SEQUENCE</scope>
</reference>
<comment type="cofactor">
    <cofactor evidence="2 8 9">
        <name>Mg(2+)</name>
        <dbReference type="ChEBI" id="CHEBI:18420"/>
    </cofactor>
</comment>
<accession>Q6SFH8</accession>
<evidence type="ECO:0000256" key="4">
    <source>
        <dbReference type="ARBA" id="ARBA00022723"/>
    </source>
</evidence>
<sequence>MHPLLNTAIKAARRAGSIITRASEDISSLTITSKNMNDFVSEVDLASEKEIIRVLSQAYPDHGFIAEESGLSEKKENMWIIDPLDGTTNFLHNIPQYCVSIALQQKEEITHAVVYDPNRNHLFTASKGQGAYLNDRRIRVSKSPKLQDSIIGTGIPFRDFTYLPQYLVILEEIIKKTAGIRRPGSAALDLAYVAAGWFDGFWEIDLSTWDVAAGGLIVSEAGGMVSDFDEKNNWLLTGNIVATNPKIYDPLIKIIQQHIPEELRIKDS</sequence>
<proteinExistence type="inferred from homology"/>
<dbReference type="EC" id="3.1.3.25" evidence="9"/>
<dbReference type="Gene3D" id="3.30.540.10">
    <property type="entry name" value="Fructose-1,6-Bisphosphatase, subunit A, domain 1"/>
    <property type="match status" value="1"/>
</dbReference>
<dbReference type="GO" id="GO:0006020">
    <property type="term" value="P:inositol metabolic process"/>
    <property type="evidence" value="ECO:0007669"/>
    <property type="project" value="TreeGrafter"/>
</dbReference>
<dbReference type="GO" id="GO:0046872">
    <property type="term" value="F:metal ion binding"/>
    <property type="evidence" value="ECO:0007669"/>
    <property type="project" value="UniProtKB-KW"/>
</dbReference>
<dbReference type="InterPro" id="IPR020583">
    <property type="entry name" value="Inositol_monoP_metal-BS"/>
</dbReference>
<dbReference type="InterPro" id="IPR022337">
    <property type="entry name" value="Inositol_monophosphatase_SuhB"/>
</dbReference>